<dbReference type="PANTHER" id="PTHR46289">
    <property type="entry name" value="52 KDA REPRESSOR OF THE INHIBITOR OF THE PROTEIN KINASE-LIKE PROTEIN-RELATED"/>
    <property type="match status" value="1"/>
</dbReference>
<evidence type="ECO:0000313" key="2">
    <source>
        <dbReference type="RefSeq" id="XP_065645465.1"/>
    </source>
</evidence>
<reference evidence="2" key="2">
    <citation type="submission" date="2025-08" db="UniProtKB">
        <authorList>
            <consortium name="RefSeq"/>
        </authorList>
    </citation>
    <scope>IDENTIFICATION</scope>
</reference>
<name>A0ABM4B9C0_HYDVU</name>
<dbReference type="Proteomes" id="UP001652625">
    <property type="component" value="Chromosome 02"/>
</dbReference>
<organism evidence="1 2">
    <name type="scientific">Hydra vulgaris</name>
    <name type="common">Hydra</name>
    <name type="synonym">Hydra attenuata</name>
    <dbReference type="NCBI Taxonomy" id="6087"/>
    <lineage>
        <taxon>Eukaryota</taxon>
        <taxon>Metazoa</taxon>
        <taxon>Cnidaria</taxon>
        <taxon>Hydrozoa</taxon>
        <taxon>Hydroidolina</taxon>
        <taxon>Anthoathecata</taxon>
        <taxon>Aplanulata</taxon>
        <taxon>Hydridae</taxon>
        <taxon>Hydra</taxon>
    </lineage>
</organism>
<accession>A0ABM4B9C0</accession>
<reference evidence="1" key="1">
    <citation type="submission" date="2025-05" db="UniProtKB">
        <authorList>
            <consortium name="RefSeq"/>
        </authorList>
    </citation>
    <scope>NUCLEOTIDE SEQUENCE [LARGE SCALE GENOMIC DNA]</scope>
</reference>
<evidence type="ECO:0000313" key="1">
    <source>
        <dbReference type="Proteomes" id="UP001652625"/>
    </source>
</evidence>
<dbReference type="RefSeq" id="XP_065645465.1">
    <property type="nucleotide sequence ID" value="XM_065789393.1"/>
</dbReference>
<proteinExistence type="predicted"/>
<dbReference type="InterPro" id="IPR052958">
    <property type="entry name" value="IFN-induced_PKR_regulator"/>
</dbReference>
<keyword evidence="1" id="KW-1185">Reference proteome</keyword>
<protein>
    <submittedName>
        <fullName evidence="2">52 kDa repressor of the inhibitor of the protein kinase-like</fullName>
    </submittedName>
</protein>
<dbReference type="GeneID" id="136075944"/>
<dbReference type="InterPro" id="IPR012337">
    <property type="entry name" value="RNaseH-like_sf"/>
</dbReference>
<dbReference type="SUPFAM" id="SSF53098">
    <property type="entry name" value="Ribonuclease H-like"/>
    <property type="match status" value="1"/>
</dbReference>
<sequence>MSGKLKGISSRIKHINSKAIFLHCACHKLNLVISKSCNVQSVRNALDQIKDISYFFNLSPKRACCLNKFIFPGQAKLIDTCRTRWVQKLKGLDVFFDNYISVFHSMEEMAYNEGKSYNIDTSSKASCFLNLMTNFSFIVSLVLTKQIMDYFYAITVVLQTKAFDISQQCNEINCLKTQILDLKKNNDVYHNEWYLIALDLAKTLDVSEVKPRLCGRQVYRDNYPSDTVLDYFKYSITSPLLDHLINELEDRFDEGEMIVYKGLSGIPATIVKKNKEKCFWKSDFMEFLHFYISDMPHPTSIHAELDLWETFWNNQYVIPSTITETLKSIDMRGFPKH</sequence>
<dbReference type="PANTHER" id="PTHR46289:SF14">
    <property type="entry name" value="DUF4371 DOMAIN-CONTAINING PROTEIN"/>
    <property type="match status" value="1"/>
</dbReference>
<gene>
    <name evidence="2" type="primary">LOC136075944</name>
</gene>